<dbReference type="PANTHER" id="PTHR43806">
    <property type="entry name" value="PEPTIDASE S8"/>
    <property type="match status" value="1"/>
</dbReference>
<evidence type="ECO:0000256" key="4">
    <source>
        <dbReference type="ARBA" id="ARBA00022670"/>
    </source>
</evidence>
<feature type="domain" description="Peptidase S8/S53" evidence="12">
    <location>
        <begin position="149"/>
        <end position="556"/>
    </location>
</feature>
<evidence type="ECO:0000259" key="13">
    <source>
        <dbReference type="Pfam" id="PF02225"/>
    </source>
</evidence>
<dbReference type="AlphaFoldDB" id="A0A179FFH2"/>
<evidence type="ECO:0000256" key="3">
    <source>
        <dbReference type="ARBA" id="ARBA00022525"/>
    </source>
</evidence>
<dbReference type="RefSeq" id="XP_018141354.2">
    <property type="nucleotide sequence ID" value="XM_018284590.2"/>
</dbReference>
<feature type="active site" description="Charge relay system" evidence="8 9">
    <location>
        <position position="198"/>
    </location>
</feature>
<evidence type="ECO:0000256" key="8">
    <source>
        <dbReference type="PIRSR" id="PIRSR615500-1"/>
    </source>
</evidence>
<dbReference type="InterPro" id="IPR023828">
    <property type="entry name" value="Peptidase_S8_Ser-AS"/>
</dbReference>
<keyword evidence="5 11" id="KW-0732">Signal</keyword>
<dbReference type="PROSITE" id="PS51892">
    <property type="entry name" value="SUBTILASE"/>
    <property type="match status" value="1"/>
</dbReference>
<evidence type="ECO:0000259" key="14">
    <source>
        <dbReference type="Pfam" id="PF06280"/>
    </source>
</evidence>
<dbReference type="Pfam" id="PF06280">
    <property type="entry name" value="fn3_5"/>
    <property type="match status" value="1"/>
</dbReference>
<proteinExistence type="inferred from homology"/>
<evidence type="ECO:0000256" key="7">
    <source>
        <dbReference type="ARBA" id="ARBA00022825"/>
    </source>
</evidence>
<dbReference type="CDD" id="cd07489">
    <property type="entry name" value="Peptidases_S8_5"/>
    <property type="match status" value="1"/>
</dbReference>
<evidence type="ECO:0000256" key="2">
    <source>
        <dbReference type="ARBA" id="ARBA00022512"/>
    </source>
</evidence>
<evidence type="ECO:0000313" key="15">
    <source>
        <dbReference type="EMBL" id="OAQ64040.2"/>
    </source>
</evidence>
<dbReference type="GO" id="GO:0004252">
    <property type="term" value="F:serine-type endopeptidase activity"/>
    <property type="evidence" value="ECO:0007669"/>
    <property type="project" value="UniProtKB-UniRule"/>
</dbReference>
<feature type="chain" id="PRO_5012452776" evidence="11">
    <location>
        <begin position="20"/>
        <end position="870"/>
    </location>
</feature>
<dbReference type="SUPFAM" id="SSF52025">
    <property type="entry name" value="PA domain"/>
    <property type="match status" value="1"/>
</dbReference>
<comment type="caution">
    <text evidence="15">The sequence shown here is derived from an EMBL/GenBank/DDBJ whole genome shotgun (WGS) entry which is preliminary data.</text>
</comment>
<accession>A0A179FFH2</accession>
<dbReference type="InterPro" id="IPR022398">
    <property type="entry name" value="Peptidase_S8_His-AS"/>
</dbReference>
<dbReference type="EMBL" id="LSBJ02000005">
    <property type="protein sequence ID" value="OAQ64040.2"/>
    <property type="molecule type" value="Genomic_DNA"/>
</dbReference>
<feature type="active site" description="Charge relay system" evidence="8 9">
    <location>
        <position position="520"/>
    </location>
</feature>
<dbReference type="InterPro" id="IPR003137">
    <property type="entry name" value="PA_domain"/>
</dbReference>
<evidence type="ECO:0000256" key="1">
    <source>
        <dbReference type="ARBA" id="ARBA00011073"/>
    </source>
</evidence>
<dbReference type="PROSITE" id="PS00138">
    <property type="entry name" value="SUBTILASE_SER"/>
    <property type="match status" value="1"/>
</dbReference>
<dbReference type="Gene3D" id="3.50.30.30">
    <property type="match status" value="1"/>
</dbReference>
<dbReference type="Pfam" id="PF00082">
    <property type="entry name" value="Peptidase_S8"/>
    <property type="match status" value="1"/>
</dbReference>
<dbReference type="SUPFAM" id="SSF52743">
    <property type="entry name" value="Subtilisin-like"/>
    <property type="match status" value="1"/>
</dbReference>
<keyword evidence="3" id="KW-0964">Secreted</keyword>
<dbReference type="InterPro" id="IPR000209">
    <property type="entry name" value="Peptidase_S8/S53_dom"/>
</dbReference>
<evidence type="ECO:0000256" key="6">
    <source>
        <dbReference type="ARBA" id="ARBA00022801"/>
    </source>
</evidence>
<dbReference type="PROSITE" id="PS00136">
    <property type="entry name" value="SUBTILASE_ASP"/>
    <property type="match status" value="1"/>
</dbReference>
<dbReference type="InterPro" id="IPR015500">
    <property type="entry name" value="Peptidase_S8_subtilisin-rel"/>
</dbReference>
<dbReference type="GO" id="GO:0016020">
    <property type="term" value="C:membrane"/>
    <property type="evidence" value="ECO:0007669"/>
    <property type="project" value="InterPro"/>
</dbReference>
<evidence type="ECO:0000256" key="5">
    <source>
        <dbReference type="ARBA" id="ARBA00022729"/>
    </source>
</evidence>
<feature type="domain" description="PA" evidence="13">
    <location>
        <begin position="368"/>
        <end position="424"/>
    </location>
</feature>
<dbReference type="KEGG" id="pchm:VFPPC_05384"/>
<dbReference type="InterPro" id="IPR010435">
    <property type="entry name" value="C5a/SBT2-like_Fn3"/>
</dbReference>
<comment type="similarity">
    <text evidence="1 9 10">Belongs to the peptidase S8 family.</text>
</comment>
<feature type="active site" description="Charge relay system" evidence="8 9">
    <location>
        <position position="158"/>
    </location>
</feature>
<dbReference type="OrthoDB" id="10256524at2759"/>
<evidence type="ECO:0000259" key="12">
    <source>
        <dbReference type="Pfam" id="PF00082"/>
    </source>
</evidence>
<keyword evidence="7 9" id="KW-0720">Serine protease</keyword>
<dbReference type="PANTHER" id="PTHR43806:SF66">
    <property type="entry name" value="SERIN ENDOPEPTIDASE"/>
    <property type="match status" value="1"/>
</dbReference>
<dbReference type="PRINTS" id="PR00723">
    <property type="entry name" value="SUBTILISIN"/>
</dbReference>
<dbReference type="InterPro" id="IPR023827">
    <property type="entry name" value="Peptidase_S8_Asp-AS"/>
</dbReference>
<reference evidence="15 16" key="1">
    <citation type="journal article" date="2016" name="PLoS Pathog.">
        <title>Biosynthesis of antibiotic leucinostatins in bio-control fungus Purpureocillium lilacinum and their inhibition on phytophthora revealed by genome mining.</title>
        <authorList>
            <person name="Wang G."/>
            <person name="Liu Z."/>
            <person name="Lin R."/>
            <person name="Li E."/>
            <person name="Mao Z."/>
            <person name="Ling J."/>
            <person name="Yang Y."/>
            <person name="Yin W.B."/>
            <person name="Xie B."/>
        </authorList>
    </citation>
    <scope>NUCLEOTIDE SEQUENCE [LARGE SCALE GENOMIC DNA]</scope>
    <source>
        <strain evidence="15">170</strain>
    </source>
</reference>
<dbReference type="GO" id="GO:0006508">
    <property type="term" value="P:proteolysis"/>
    <property type="evidence" value="ECO:0007669"/>
    <property type="project" value="UniProtKB-KW"/>
</dbReference>
<organism evidence="15 16">
    <name type="scientific">Pochonia chlamydosporia 170</name>
    <dbReference type="NCBI Taxonomy" id="1380566"/>
    <lineage>
        <taxon>Eukaryota</taxon>
        <taxon>Fungi</taxon>
        <taxon>Dikarya</taxon>
        <taxon>Ascomycota</taxon>
        <taxon>Pezizomycotina</taxon>
        <taxon>Sordariomycetes</taxon>
        <taxon>Hypocreomycetidae</taxon>
        <taxon>Hypocreales</taxon>
        <taxon>Clavicipitaceae</taxon>
        <taxon>Pochonia</taxon>
    </lineage>
</organism>
<dbReference type="Pfam" id="PF02225">
    <property type="entry name" value="PA"/>
    <property type="match status" value="1"/>
</dbReference>
<dbReference type="InterPro" id="IPR036852">
    <property type="entry name" value="Peptidase_S8/S53_dom_sf"/>
</dbReference>
<evidence type="ECO:0000256" key="11">
    <source>
        <dbReference type="SAM" id="SignalP"/>
    </source>
</evidence>
<dbReference type="InterPro" id="IPR046450">
    <property type="entry name" value="PA_dom_sf"/>
</dbReference>
<keyword evidence="2" id="KW-0134">Cell wall</keyword>
<dbReference type="STRING" id="1380566.A0A179FFH2"/>
<protein>
    <submittedName>
        <fullName evidence="15">Subtilisin</fullName>
    </submittedName>
</protein>
<dbReference type="Gene3D" id="3.40.50.200">
    <property type="entry name" value="Peptidase S8/S53 domain"/>
    <property type="match status" value="1"/>
</dbReference>
<dbReference type="GeneID" id="28848584"/>
<dbReference type="InterPro" id="IPR050131">
    <property type="entry name" value="Peptidase_S8_subtilisin-like"/>
</dbReference>
<keyword evidence="6 9" id="KW-0378">Hydrolase</keyword>
<evidence type="ECO:0000256" key="10">
    <source>
        <dbReference type="RuleBase" id="RU003355"/>
    </source>
</evidence>
<gene>
    <name evidence="15" type="ORF">VFPPC_05384</name>
</gene>
<evidence type="ECO:0000313" key="16">
    <source>
        <dbReference type="Proteomes" id="UP000078397"/>
    </source>
</evidence>
<feature type="signal peptide" evidence="11">
    <location>
        <begin position="1"/>
        <end position="19"/>
    </location>
</feature>
<keyword evidence="4 9" id="KW-0645">Protease</keyword>
<dbReference type="Proteomes" id="UP000078397">
    <property type="component" value="Unassembled WGS sequence"/>
</dbReference>
<sequence>MVSLRFWLCSLLALPLALAGHGGRIPRSYIIELSDSQTSADKFVTNLNRHGIAIKLDRDLSFSLFHGGSFSLSENTHEAATVKRISSMSIVKSISPVRELHRPQRQVSTVGDGLFERDAQLRKRASPEDVYYPHVMTGVDKLHKQGYFGTGLRVAVVDSGIDYKHPALGGCFGKGCRVEFGYNLVDKTDDPYDNCDGHGTHVSGLLAAQANNPYNFTGVAPNVTLGHYKVMKCHGSSSTAMILEAFKRAFEDKADIITASLGLYSGWAEEPWGLLIEKIVKAGVPCTVAVGNDGQSGMFLSSNGIDNPAGTGVGSFNNLYTPMILSRGTYSLGNGSTSEFGWSISGQSDFANGTYQLYPLSLNSSIVGDGCTSWAAKTDLSRKIVLIRRGGCNFQIKQDNAAKAGAKNILFYNDRPGVDAFEYKMPGLVGIGMVPASTGAKWISAAATSNITLHMVSNKYAKTIYSNEVNKQAGGQVSDFTEWGPSNQLMPVTTISAPGGFMLSTYPLALGGYAVESGTSMATPYMAGCIALMLEARGKISPATIKALFAATSTPNVFHDGVSASPYLASVAQQGAGLINAYNAVHETTLLNVSSIPFNDTEHLAPAWIQISNTGNVTKLYTLGHTSAATVYTLSNNQTVPQTINTGSFMDRNTKYASIQFSKRIIRLSPGKSTVVKITASPPLGLKAARIPIYSGFITLNGTTDSLSIPYLGAATSMRNVTILDKTANYLASSATKKRVKSNDLFVLPSPNETAGAQNTSNPVFNVRLSMGTALLRVDVKANGSVVGQVAGFPKTYLPRSVDSIGVRPVRWTGQLAEGGFVPAGTYSLVVRALKIFGDPDVIADYDVVESERFRVVYAGEKKVKRVVRV</sequence>
<name>A0A179FFH2_METCM</name>
<evidence type="ECO:0000256" key="9">
    <source>
        <dbReference type="PROSITE-ProRule" id="PRU01240"/>
    </source>
</evidence>
<dbReference type="InterPro" id="IPR034187">
    <property type="entry name" value="Peptidases_S8_5"/>
</dbReference>
<keyword evidence="16" id="KW-1185">Reference proteome</keyword>
<dbReference type="PROSITE" id="PS00137">
    <property type="entry name" value="SUBTILASE_HIS"/>
    <property type="match status" value="1"/>
</dbReference>
<feature type="domain" description="C5a peptidase/Subtilisin-like protease SBT2-like Fn3-like" evidence="14">
    <location>
        <begin position="597"/>
        <end position="712"/>
    </location>
</feature>